<accession>A0ABU3N1P4</accession>
<dbReference type="SUPFAM" id="SSF49265">
    <property type="entry name" value="Fibronectin type III"/>
    <property type="match status" value="1"/>
</dbReference>
<evidence type="ECO:0000313" key="1">
    <source>
        <dbReference type="EMBL" id="MDT8758457.1"/>
    </source>
</evidence>
<dbReference type="InterPro" id="IPR036116">
    <property type="entry name" value="FN3_sf"/>
</dbReference>
<sequence>MVNITSVTCALAQSALTVTVAWDTTDTGKLTIYDAASTAVPGTVTSSGPGFAVWQPANNAMIAGQPYWAQVVVQQVPSTKVPLLWTPATNVASSYDGHALSVSWTAAAGKPTPGNYNVTLTSGSQVQTVQSSGTSVTFVPVAGFSVANSWTLAVVPTLGVSTGPAATGTVVTTAVAVAAVACTATGASSGQLAITPATSSFTSFVATLTQNGNTVATQTLSYASPMPMVLPIPAGTWPLSPLGGYAVVLQPVSGSATGPRGSALPVVATAPVISMAAVSSVTNPSVGITVTLPPGTPQASGFTASISNGTKVVGSGAFIGNTGTVAISETLAGATYVLTVAAAAGASSTGPVATVTLLTTAPTVSAINNDDGLLTISFLAAIGSGTTQIDVIVSGTTVATGRNQTSTMRLPAPVNGVPFEVGLRAAESGRLGPMLGPVAMLCQAPIGQGVSFNLAGAATVTWQTLASPPASDGYLIESYDGELITGSTQVSGGATGSGPLPLSGQTVGAGASATVRATLADSGTGAALTGPRSTHLPVLVNPPGPVEASYDGASARISWSAPAGGEVDGYLVTLTDATGGVATVTRRVAGTSVALSYAAAAASSVTVAVQATGGNALGPAATAPLFTAGLFPSMDTTKAAYLAPSASLAFGKQPLAILLPQILAQPGSTLPSNASFALATTATAPWTYLLTVNNSDSVWGFDASPIRAPLLADFTDFMTKMVAQGLTPRGDLLLRQAIARTLPLTFIETLFYGYGFNAADGGAGQGQGQVDITPGMVLRVELEAYQNLPTSAPSGNAGMVGATTFDYDIGGYGTGQNWRQGFDAFVSRLIGRGMVVPPPTRSSTAPIQSGSAGAADFYYPNFLQPYYRLIYPPTFLASVDVPVSNNLRNNVALIAAATRADLDTATTMLRDSSGNYQPVNAVYFRGRSLITPRIHVLLNGGDITVPLGTSVANLLERFAGLAAAGGREAQLRVHRGLNGVAIQGWVPTLSLPVRLDWTGGWASSDGSSWMDLPLLHGDRVDVDLR</sequence>
<dbReference type="EMBL" id="JALMLT010000001">
    <property type="protein sequence ID" value="MDT8758457.1"/>
    <property type="molecule type" value="Genomic_DNA"/>
</dbReference>
<comment type="caution">
    <text evidence="1">The sequence shown here is derived from an EMBL/GenBank/DDBJ whole genome shotgun (WGS) entry which is preliminary data.</text>
</comment>
<protein>
    <recommendedName>
        <fullName evidence="2">Fibronectin type-III domain-containing protein</fullName>
    </recommendedName>
</protein>
<evidence type="ECO:0008006" key="2">
    <source>
        <dbReference type="Google" id="ProtNLM"/>
    </source>
</evidence>
<gene>
    <name evidence="1" type="ORF">MZO42_07090</name>
</gene>
<organism evidence="1">
    <name type="scientific">Sphingomonas psychrotolerans</name>
    <dbReference type="NCBI Taxonomy" id="1327635"/>
    <lineage>
        <taxon>Bacteria</taxon>
        <taxon>Pseudomonadati</taxon>
        <taxon>Pseudomonadota</taxon>
        <taxon>Alphaproteobacteria</taxon>
        <taxon>Sphingomonadales</taxon>
        <taxon>Sphingomonadaceae</taxon>
        <taxon>Sphingomonas</taxon>
    </lineage>
</organism>
<reference evidence="1" key="1">
    <citation type="submission" date="2022-04" db="EMBL/GenBank/DDBJ databases">
        <title>Tomato heritable bacteria conferring resistance against bacterial wilt.</title>
        <authorList>
            <person name="Yin J."/>
        </authorList>
    </citation>
    <scope>NUCLEOTIDE SEQUENCE</scope>
    <source>
        <strain evidence="1">Cra20</strain>
    </source>
</reference>
<proteinExistence type="predicted"/>
<name>A0ABU3N1P4_9SPHN</name>